<evidence type="ECO:0008006" key="3">
    <source>
        <dbReference type="Google" id="ProtNLM"/>
    </source>
</evidence>
<reference evidence="2" key="1">
    <citation type="submission" date="2013-10" db="EMBL/GenBank/DDBJ databases">
        <title>Genome sequencing of Onchocerca volvulus.</title>
        <authorList>
            <person name="Cotton J."/>
            <person name="Tsai J."/>
            <person name="Stanley E."/>
            <person name="Tracey A."/>
            <person name="Holroyd N."/>
            <person name="Lustigman S."/>
            <person name="Berriman M."/>
        </authorList>
    </citation>
    <scope>NUCLEOTIDE SEQUENCE</scope>
</reference>
<dbReference type="Gene3D" id="1.10.490.10">
    <property type="entry name" value="Globins"/>
    <property type="match status" value="1"/>
</dbReference>
<evidence type="ECO:0000313" key="1">
    <source>
        <dbReference type="EnsemblMetazoa" id="OVOC7400.1"/>
    </source>
</evidence>
<reference evidence="1" key="2">
    <citation type="submission" date="2022-06" db="UniProtKB">
        <authorList>
            <consortium name="EnsemblMetazoa"/>
        </authorList>
    </citation>
    <scope>IDENTIFICATION</scope>
</reference>
<evidence type="ECO:0000313" key="2">
    <source>
        <dbReference type="Proteomes" id="UP000024404"/>
    </source>
</evidence>
<dbReference type="InterPro" id="IPR044399">
    <property type="entry name" value="Mb-like_M"/>
</dbReference>
<dbReference type="AlphaFoldDB" id="A0A8R1Y3D4"/>
<dbReference type="EnsemblMetazoa" id="OVOC7400.1">
    <property type="protein sequence ID" value="OVOC7400.1"/>
    <property type="gene ID" value="WBGene00244209"/>
</dbReference>
<dbReference type="CDD" id="cd01040">
    <property type="entry name" value="Mb-like"/>
    <property type="match status" value="1"/>
</dbReference>
<dbReference type="Proteomes" id="UP000024404">
    <property type="component" value="Unassembled WGS sequence"/>
</dbReference>
<sequence length="351" mass="41919">MYHENVAHLNEKVNDTQESILQKYETEIDNVDTEEVIIFNSLQQARCHWIQLAKLDLQLTTIQLAFAYAIEKYEPMRLIWSFGKNCQKKTLYNDHRFYDHCNSFQEALKMIMEYVDEPHNMCKFICNIGARHFFYDMICKSMMVVLCEIAEDDMNEEQVKCWHTFFEEVQTAFNDGLATQRRSYLRKCISKKEMKTLATIWQQVQMKYKEEDGDLMKCHAIMYEALQYYCQKIPKTKKHIRKQEEIADRTIDVLNKIITIYDSTYKLTELIDRLDSYCYLCCTLNESPQTLWLAFNEGFTNIITTKVDENLENLVWVKQIVKQILCKVARVLEQVIKEFIVSNSYKWQQLE</sequence>
<dbReference type="SUPFAM" id="SSF46458">
    <property type="entry name" value="Globin-like"/>
    <property type="match status" value="1"/>
</dbReference>
<dbReference type="OMA" id="CEPHFEV"/>
<organism evidence="1 2">
    <name type="scientific">Onchocerca volvulus</name>
    <dbReference type="NCBI Taxonomy" id="6282"/>
    <lineage>
        <taxon>Eukaryota</taxon>
        <taxon>Metazoa</taxon>
        <taxon>Ecdysozoa</taxon>
        <taxon>Nematoda</taxon>
        <taxon>Chromadorea</taxon>
        <taxon>Rhabditida</taxon>
        <taxon>Spirurina</taxon>
        <taxon>Spiruromorpha</taxon>
        <taxon>Filarioidea</taxon>
        <taxon>Onchocercidae</taxon>
        <taxon>Onchocerca</taxon>
    </lineage>
</organism>
<proteinExistence type="predicted"/>
<dbReference type="InterPro" id="IPR009050">
    <property type="entry name" value="Globin-like_sf"/>
</dbReference>
<protein>
    <recommendedName>
        <fullName evidence="3">Globin family profile domain-containing protein</fullName>
    </recommendedName>
</protein>
<keyword evidence="2" id="KW-1185">Reference proteome</keyword>
<name>A0A8R1Y3D4_ONCVO</name>
<dbReference type="GO" id="GO:0019825">
    <property type="term" value="F:oxygen binding"/>
    <property type="evidence" value="ECO:0007669"/>
    <property type="project" value="InterPro"/>
</dbReference>
<dbReference type="EMBL" id="CMVM020000193">
    <property type="status" value="NOT_ANNOTATED_CDS"/>
    <property type="molecule type" value="Genomic_DNA"/>
</dbReference>
<dbReference type="InterPro" id="IPR012292">
    <property type="entry name" value="Globin/Proto"/>
</dbReference>
<dbReference type="GO" id="GO:0020037">
    <property type="term" value="F:heme binding"/>
    <property type="evidence" value="ECO:0007669"/>
    <property type="project" value="InterPro"/>
</dbReference>
<accession>A0A8R1Y3D4</accession>